<dbReference type="GeneID" id="101703064"/>
<keyword evidence="2" id="KW-0472">Membrane</keyword>
<evidence type="ECO:0000256" key="2">
    <source>
        <dbReference type="SAM" id="Phobius"/>
    </source>
</evidence>
<evidence type="ECO:0000313" key="3">
    <source>
        <dbReference type="Proteomes" id="UP000694906"/>
    </source>
</evidence>
<name>A0AAX6RB87_HETGA</name>
<organism evidence="3 4">
    <name type="scientific">Heterocephalus glaber</name>
    <name type="common">Naked mole rat</name>
    <dbReference type="NCBI Taxonomy" id="10181"/>
    <lineage>
        <taxon>Eukaryota</taxon>
        <taxon>Metazoa</taxon>
        <taxon>Chordata</taxon>
        <taxon>Craniata</taxon>
        <taxon>Vertebrata</taxon>
        <taxon>Euteleostomi</taxon>
        <taxon>Mammalia</taxon>
        <taxon>Eutheria</taxon>
        <taxon>Euarchontoglires</taxon>
        <taxon>Glires</taxon>
        <taxon>Rodentia</taxon>
        <taxon>Hystricomorpha</taxon>
        <taxon>Bathyergidae</taxon>
        <taxon>Heterocephalus</taxon>
    </lineage>
</organism>
<dbReference type="PANTHER" id="PTHR13174">
    <property type="entry name" value="D-GLUCURONYL C5-EPIMERASE"/>
    <property type="match status" value="1"/>
</dbReference>
<keyword evidence="2" id="KW-1133">Transmembrane helix</keyword>
<sequence length="322" mass="36924">MRERYGLNMRCLAARVNYKTLIVICAFFTLVTVLLWNKCSSDKAIQFPRHLNSGFRVDGLDKRAAASESNHYVNHGPRQQSEEAFPQEQQKAPPVVGGFNSNRGSKVLGLKYEEIDCLINDEHTIKGRREGNEVFLPFTWVEKYFDVYGKVAQYDGYERFEFSHSYSKVYAQRAPYHPDGVFMSFEGYNVEVRDRVKCISGVEGVPLSTQWGPQGYFYPIQIAQYGLSHYSKNLTEKPPHIEVYETAEDRDKNSKTNDWTVPKGCFMASVADKSRFTNVKQFIAPDLKQRSPENIVFPESTEPCRVFPSCCRPSHLLLFTSS</sequence>
<dbReference type="CTD" id="26035"/>
<dbReference type="AlphaFoldDB" id="A0AAX6RB87"/>
<feature type="region of interest" description="Disordered" evidence="1">
    <location>
        <begin position="68"/>
        <end position="96"/>
    </location>
</feature>
<dbReference type="Proteomes" id="UP000694906">
    <property type="component" value="Unplaced"/>
</dbReference>
<evidence type="ECO:0000256" key="1">
    <source>
        <dbReference type="SAM" id="MobiDB-lite"/>
    </source>
</evidence>
<proteinExistence type="predicted"/>
<feature type="transmembrane region" description="Helical" evidence="2">
    <location>
        <begin position="20"/>
        <end position="37"/>
    </location>
</feature>
<accession>A0AAX6RB87</accession>
<dbReference type="InterPro" id="IPR039721">
    <property type="entry name" value="C5-epimerase"/>
</dbReference>
<keyword evidence="3" id="KW-1185">Reference proteome</keyword>
<dbReference type="PANTHER" id="PTHR13174:SF3">
    <property type="entry name" value="D-GLUCURONYL C5-EPIMERASE"/>
    <property type="match status" value="1"/>
</dbReference>
<dbReference type="GO" id="GO:0015012">
    <property type="term" value="P:heparan sulfate proteoglycan biosynthetic process"/>
    <property type="evidence" value="ECO:0007669"/>
    <property type="project" value="InterPro"/>
</dbReference>
<dbReference type="RefSeq" id="XP_021092665.1">
    <property type="nucleotide sequence ID" value="XM_021237006.1"/>
</dbReference>
<evidence type="ECO:0000313" key="4">
    <source>
        <dbReference type="RefSeq" id="XP_021092665.1"/>
    </source>
</evidence>
<gene>
    <name evidence="4" type="primary">Glce</name>
</gene>
<reference evidence="4" key="1">
    <citation type="submission" date="2025-08" db="UniProtKB">
        <authorList>
            <consortium name="RefSeq"/>
        </authorList>
    </citation>
    <scope>IDENTIFICATION</scope>
</reference>
<protein>
    <submittedName>
        <fullName evidence="4">D-glucuronyl C5-epimerase isoform X4</fullName>
    </submittedName>
</protein>
<dbReference type="GO" id="GO:0047464">
    <property type="term" value="F:heparosan-N-sulfate-glucuronate 5-epimerase activity"/>
    <property type="evidence" value="ECO:0007669"/>
    <property type="project" value="InterPro"/>
</dbReference>
<dbReference type="GO" id="GO:0005794">
    <property type="term" value="C:Golgi apparatus"/>
    <property type="evidence" value="ECO:0007669"/>
    <property type="project" value="TreeGrafter"/>
</dbReference>
<keyword evidence="2" id="KW-0812">Transmembrane</keyword>